<sequence length="108" mass="12546">MESGSFESKKRKICQEDEDEEEKIEKFCALVNTIREVRDRFIVNKKNRKLEEGNHAAAWKPSFQPEDFMQETDQLKKPTMSFATNCQTKEEETGKEAVKEGLDLTLSL</sequence>
<protein>
    <submittedName>
        <fullName evidence="4">Pectin lyase-like superfamily protein</fullName>
    </submittedName>
</protein>
<dbReference type="PANTHER" id="PTHR33669">
    <property type="entry name" value="PROTEIN NEGATIVE REGULATOR OF RESISTANCE"/>
    <property type="match status" value="1"/>
</dbReference>
<evidence type="ECO:0000256" key="2">
    <source>
        <dbReference type="ARBA" id="ARBA00009937"/>
    </source>
</evidence>
<evidence type="ECO:0000256" key="3">
    <source>
        <dbReference type="ARBA" id="ARBA00023242"/>
    </source>
</evidence>
<proteinExistence type="inferred from homology"/>
<name>A0A6A3CAD2_HIBSY</name>
<dbReference type="GO" id="GO:0010112">
    <property type="term" value="P:regulation of systemic acquired resistance"/>
    <property type="evidence" value="ECO:0007669"/>
    <property type="project" value="InterPro"/>
</dbReference>
<accession>A0A6A3CAD2</accession>
<evidence type="ECO:0000313" key="5">
    <source>
        <dbReference type="Proteomes" id="UP000436088"/>
    </source>
</evidence>
<dbReference type="GO" id="GO:0016829">
    <property type="term" value="F:lyase activity"/>
    <property type="evidence" value="ECO:0007669"/>
    <property type="project" value="UniProtKB-KW"/>
</dbReference>
<dbReference type="Proteomes" id="UP000436088">
    <property type="component" value="Unassembled WGS sequence"/>
</dbReference>
<dbReference type="EMBL" id="VEPZ02000488">
    <property type="protein sequence ID" value="KAE8724049.1"/>
    <property type="molecule type" value="Genomic_DNA"/>
</dbReference>
<comment type="subcellular location">
    <subcellularLocation>
        <location evidence="1">Nucleus</location>
    </subcellularLocation>
</comment>
<dbReference type="Pfam" id="PF15699">
    <property type="entry name" value="NPR1_interact"/>
    <property type="match status" value="1"/>
</dbReference>
<comment type="similarity">
    <text evidence="2">Belongs to the NPR1-interactor family.</text>
</comment>
<dbReference type="AlphaFoldDB" id="A0A6A3CAD2"/>
<evidence type="ECO:0000256" key="1">
    <source>
        <dbReference type="ARBA" id="ARBA00004123"/>
    </source>
</evidence>
<comment type="caution">
    <text evidence="4">The sequence shown here is derived from an EMBL/GenBank/DDBJ whole genome shotgun (WGS) entry which is preliminary data.</text>
</comment>
<dbReference type="GO" id="GO:0005634">
    <property type="term" value="C:nucleus"/>
    <property type="evidence" value="ECO:0007669"/>
    <property type="project" value="UniProtKB-SubCell"/>
</dbReference>
<evidence type="ECO:0000313" key="4">
    <source>
        <dbReference type="EMBL" id="KAE8724049.1"/>
    </source>
</evidence>
<gene>
    <name evidence="4" type="ORF">F3Y22_tig00010968pilonHSYRG00054</name>
</gene>
<keyword evidence="3" id="KW-0539">Nucleus</keyword>
<organism evidence="4 5">
    <name type="scientific">Hibiscus syriacus</name>
    <name type="common">Rose of Sharon</name>
    <dbReference type="NCBI Taxonomy" id="106335"/>
    <lineage>
        <taxon>Eukaryota</taxon>
        <taxon>Viridiplantae</taxon>
        <taxon>Streptophyta</taxon>
        <taxon>Embryophyta</taxon>
        <taxon>Tracheophyta</taxon>
        <taxon>Spermatophyta</taxon>
        <taxon>Magnoliopsida</taxon>
        <taxon>eudicotyledons</taxon>
        <taxon>Gunneridae</taxon>
        <taxon>Pentapetalae</taxon>
        <taxon>rosids</taxon>
        <taxon>malvids</taxon>
        <taxon>Malvales</taxon>
        <taxon>Malvaceae</taxon>
        <taxon>Malvoideae</taxon>
        <taxon>Hibiscus</taxon>
    </lineage>
</organism>
<dbReference type="PANTHER" id="PTHR33669:SF14">
    <property type="entry name" value="NRR REPRESSOR HOMOLOG 3"/>
    <property type="match status" value="1"/>
</dbReference>
<dbReference type="InterPro" id="IPR031425">
    <property type="entry name" value="NPR1/NH1-interacting"/>
</dbReference>
<keyword evidence="5" id="KW-1185">Reference proteome</keyword>
<reference evidence="4" key="1">
    <citation type="submission" date="2019-09" db="EMBL/GenBank/DDBJ databases">
        <title>Draft genome information of white flower Hibiscus syriacus.</title>
        <authorList>
            <person name="Kim Y.-M."/>
        </authorList>
    </citation>
    <scope>NUCLEOTIDE SEQUENCE [LARGE SCALE GENOMIC DNA]</scope>
    <source>
        <strain evidence="4">YM2019G1</strain>
    </source>
</reference>